<dbReference type="InterPro" id="IPR009511">
    <property type="entry name" value="MAD1/Cdc20-bound-Mad2-bd"/>
</dbReference>
<organism evidence="1 2">
    <name type="scientific">Manduca sexta</name>
    <name type="common">Tobacco hawkmoth</name>
    <name type="synonym">Tobacco hornworm</name>
    <dbReference type="NCBI Taxonomy" id="7130"/>
    <lineage>
        <taxon>Eukaryota</taxon>
        <taxon>Metazoa</taxon>
        <taxon>Ecdysozoa</taxon>
        <taxon>Arthropoda</taxon>
        <taxon>Hexapoda</taxon>
        <taxon>Insecta</taxon>
        <taxon>Pterygota</taxon>
        <taxon>Neoptera</taxon>
        <taxon>Endopterygota</taxon>
        <taxon>Lepidoptera</taxon>
        <taxon>Glossata</taxon>
        <taxon>Ditrysia</taxon>
        <taxon>Bombycoidea</taxon>
        <taxon>Sphingidae</taxon>
        <taxon>Sphinginae</taxon>
        <taxon>Sphingini</taxon>
        <taxon>Manduca</taxon>
    </lineage>
</organism>
<dbReference type="Proteomes" id="UP000791440">
    <property type="component" value="Unassembled WGS sequence"/>
</dbReference>
<dbReference type="GO" id="GO:0007096">
    <property type="term" value="P:regulation of exit from mitosis"/>
    <property type="evidence" value="ECO:0007669"/>
    <property type="project" value="InterPro"/>
</dbReference>
<reference evidence="1" key="1">
    <citation type="journal article" date="2016" name="Insect Biochem. Mol. Biol.">
        <title>Multifaceted biological insights from a draft genome sequence of the tobacco hornworm moth, Manduca sexta.</title>
        <authorList>
            <person name="Kanost M.R."/>
            <person name="Arrese E.L."/>
            <person name="Cao X."/>
            <person name="Chen Y.R."/>
            <person name="Chellapilla S."/>
            <person name="Goldsmith M.R."/>
            <person name="Grosse-Wilde E."/>
            <person name="Heckel D.G."/>
            <person name="Herndon N."/>
            <person name="Jiang H."/>
            <person name="Papanicolaou A."/>
            <person name="Qu J."/>
            <person name="Soulages J.L."/>
            <person name="Vogel H."/>
            <person name="Walters J."/>
            <person name="Waterhouse R.M."/>
            <person name="Ahn S.J."/>
            <person name="Almeida F.C."/>
            <person name="An C."/>
            <person name="Aqrawi P."/>
            <person name="Bretschneider A."/>
            <person name="Bryant W.B."/>
            <person name="Bucks S."/>
            <person name="Chao H."/>
            <person name="Chevignon G."/>
            <person name="Christen J.M."/>
            <person name="Clarke D.F."/>
            <person name="Dittmer N.T."/>
            <person name="Ferguson L.C.F."/>
            <person name="Garavelou S."/>
            <person name="Gordon K.H.J."/>
            <person name="Gunaratna R.T."/>
            <person name="Han Y."/>
            <person name="Hauser F."/>
            <person name="He Y."/>
            <person name="Heidel-Fischer H."/>
            <person name="Hirsh A."/>
            <person name="Hu Y."/>
            <person name="Jiang H."/>
            <person name="Kalra D."/>
            <person name="Klinner C."/>
            <person name="Konig C."/>
            <person name="Kovar C."/>
            <person name="Kroll A.R."/>
            <person name="Kuwar S.S."/>
            <person name="Lee S.L."/>
            <person name="Lehman R."/>
            <person name="Li K."/>
            <person name="Li Z."/>
            <person name="Liang H."/>
            <person name="Lovelace S."/>
            <person name="Lu Z."/>
            <person name="Mansfield J.H."/>
            <person name="McCulloch K.J."/>
            <person name="Mathew T."/>
            <person name="Morton B."/>
            <person name="Muzny D.M."/>
            <person name="Neunemann D."/>
            <person name="Ongeri F."/>
            <person name="Pauchet Y."/>
            <person name="Pu L.L."/>
            <person name="Pyrousis I."/>
            <person name="Rao X.J."/>
            <person name="Redding A."/>
            <person name="Roesel C."/>
            <person name="Sanchez-Gracia A."/>
            <person name="Schaack S."/>
            <person name="Shukla A."/>
            <person name="Tetreau G."/>
            <person name="Wang Y."/>
            <person name="Xiong G.H."/>
            <person name="Traut W."/>
            <person name="Walsh T.K."/>
            <person name="Worley K.C."/>
            <person name="Wu D."/>
            <person name="Wu W."/>
            <person name="Wu Y.Q."/>
            <person name="Zhang X."/>
            <person name="Zou Z."/>
            <person name="Zucker H."/>
            <person name="Briscoe A.D."/>
            <person name="Burmester T."/>
            <person name="Clem R.J."/>
            <person name="Feyereisen R."/>
            <person name="Grimmelikhuijzen C.J.P."/>
            <person name="Hamodrakas S.J."/>
            <person name="Hansson B.S."/>
            <person name="Huguet E."/>
            <person name="Jermiin L.S."/>
            <person name="Lan Q."/>
            <person name="Lehman H.K."/>
            <person name="Lorenzen M."/>
            <person name="Merzendorfer H."/>
            <person name="Michalopoulos I."/>
            <person name="Morton D.B."/>
            <person name="Muthukrishnan S."/>
            <person name="Oakeshott J.G."/>
            <person name="Palmer W."/>
            <person name="Park Y."/>
            <person name="Passarelli A.L."/>
            <person name="Rozas J."/>
            <person name="Schwartz L.M."/>
            <person name="Smith W."/>
            <person name="Southgate A."/>
            <person name="Vilcinskas A."/>
            <person name="Vogt R."/>
            <person name="Wang P."/>
            <person name="Werren J."/>
            <person name="Yu X.Q."/>
            <person name="Zhou J.J."/>
            <person name="Brown S.J."/>
            <person name="Scherer S.E."/>
            <person name="Richards S."/>
            <person name="Blissard G.W."/>
        </authorList>
    </citation>
    <scope>NUCLEOTIDE SEQUENCE</scope>
</reference>
<dbReference type="PANTHER" id="PTHR15681">
    <property type="entry name" value="MAD2L1-BINDING PROTEIN"/>
    <property type="match status" value="1"/>
</dbReference>
<proteinExistence type="predicted"/>
<accession>A0A922CKT6</accession>
<dbReference type="Pfam" id="PF06581">
    <property type="entry name" value="p31comet"/>
    <property type="match status" value="1"/>
</dbReference>
<gene>
    <name evidence="1" type="ORF">O3G_MSEX006353</name>
</gene>
<dbReference type="AlphaFoldDB" id="A0A922CKT6"/>
<comment type="caution">
    <text evidence="1">The sequence shown here is derived from an EMBL/GenBank/DDBJ whole genome shotgun (WGS) entry which is preliminary data.</text>
</comment>
<dbReference type="EMBL" id="JH668381">
    <property type="protein sequence ID" value="KAG6449932.1"/>
    <property type="molecule type" value="Genomic_DNA"/>
</dbReference>
<protein>
    <recommendedName>
        <fullName evidence="3">MAD2L1-binding protein</fullName>
    </recommendedName>
</protein>
<dbReference type="Gene3D" id="3.30.900.20">
    <property type="match status" value="1"/>
</dbReference>
<name>A0A922CKT6_MANSE</name>
<evidence type="ECO:0000313" key="1">
    <source>
        <dbReference type="EMBL" id="KAG6449932.1"/>
    </source>
</evidence>
<keyword evidence="2" id="KW-1185">Reference proteome</keyword>
<reference evidence="1" key="2">
    <citation type="submission" date="2020-12" db="EMBL/GenBank/DDBJ databases">
        <authorList>
            <person name="Kanost M."/>
        </authorList>
    </citation>
    <scope>NUCLEOTIDE SEQUENCE</scope>
</reference>
<dbReference type="InterPro" id="IPR053729">
    <property type="entry name" value="MAD2L1BP_domain_sf"/>
</dbReference>
<evidence type="ECO:0000313" key="2">
    <source>
        <dbReference type="Proteomes" id="UP000791440"/>
    </source>
</evidence>
<evidence type="ECO:0008006" key="3">
    <source>
        <dbReference type="Google" id="ProtNLM"/>
    </source>
</evidence>
<dbReference type="GO" id="GO:0005634">
    <property type="term" value="C:nucleus"/>
    <property type="evidence" value="ECO:0007669"/>
    <property type="project" value="InterPro"/>
</dbReference>
<sequence length="282" mass="32079">MNSSDRKPVLVNLNIGDQLTSTSCGHVVVELIKFIVYQRLQIPYSYQWLKQVINKKKESINLDQKESFQSERHFHVASTALANLDFTLKSILQEISGSSIPLEVCIALGATPVTCKEVYRLLLPTICHKPQCHSSLIATDQKIQRNIFRSLVTSEELNQVFFNSIPPTNMYVFLRKKTLDNQDAILSTSNFTFTDGCRIPRSSKIVVIDFRTDKPASVSCCNDFQIFGDLESTKCNEINLDIDYNEIESTDDMKWYQSSYVMKGFKDCIVNGSSVTNQWLDS</sequence>
<dbReference type="PANTHER" id="PTHR15681:SF1">
    <property type="entry name" value="MAD2L1-BINDING PROTEIN"/>
    <property type="match status" value="1"/>
</dbReference>